<keyword evidence="6 8" id="KW-0472">Membrane</keyword>
<dbReference type="PANTHER" id="PTHR22777">
    <property type="entry name" value="HEMOLYSIN-RELATED"/>
    <property type="match status" value="1"/>
</dbReference>
<comment type="subcellular location">
    <subcellularLocation>
        <location evidence="1">Membrane</location>
        <topology evidence="1">Multi-pass membrane protein</topology>
    </subcellularLocation>
</comment>
<evidence type="ECO:0000259" key="11">
    <source>
        <dbReference type="PROSITE" id="PS51846"/>
    </source>
</evidence>
<evidence type="ECO:0000256" key="8">
    <source>
        <dbReference type="PROSITE-ProRule" id="PRU01193"/>
    </source>
</evidence>
<evidence type="ECO:0000256" key="7">
    <source>
        <dbReference type="PROSITE-ProRule" id="PRU00703"/>
    </source>
</evidence>
<evidence type="ECO:0000256" key="2">
    <source>
        <dbReference type="ARBA" id="ARBA00022692"/>
    </source>
</evidence>
<evidence type="ECO:0000256" key="9">
    <source>
        <dbReference type="SAM" id="Phobius"/>
    </source>
</evidence>
<feature type="transmembrane region" description="Helical" evidence="9">
    <location>
        <begin position="6"/>
        <end position="29"/>
    </location>
</feature>
<feature type="transmembrane region" description="Helical" evidence="9">
    <location>
        <begin position="97"/>
        <end position="118"/>
    </location>
</feature>
<dbReference type="Pfam" id="PF03471">
    <property type="entry name" value="CorC_HlyC"/>
    <property type="match status" value="1"/>
</dbReference>
<dbReference type="InterPro" id="IPR000644">
    <property type="entry name" value="CBS_dom"/>
</dbReference>
<dbReference type="InterPro" id="IPR044751">
    <property type="entry name" value="Ion_transp-like_CBS"/>
</dbReference>
<dbReference type="GO" id="GO:0005886">
    <property type="term" value="C:plasma membrane"/>
    <property type="evidence" value="ECO:0007669"/>
    <property type="project" value="TreeGrafter"/>
</dbReference>
<evidence type="ECO:0000259" key="10">
    <source>
        <dbReference type="PROSITE" id="PS51371"/>
    </source>
</evidence>
<feature type="transmembrane region" description="Helical" evidence="9">
    <location>
        <begin position="130"/>
        <end position="153"/>
    </location>
</feature>
<evidence type="ECO:0000313" key="12">
    <source>
        <dbReference type="EMBL" id="MBL6445010.1"/>
    </source>
</evidence>
<name>A0A937KCI7_9BACT</name>
<dbReference type="EMBL" id="JAEUGD010000003">
    <property type="protein sequence ID" value="MBL6445010.1"/>
    <property type="molecule type" value="Genomic_DNA"/>
</dbReference>
<dbReference type="SUPFAM" id="SSF56176">
    <property type="entry name" value="FAD-binding/transporter-associated domain-like"/>
    <property type="match status" value="1"/>
</dbReference>
<dbReference type="GO" id="GO:0050660">
    <property type="term" value="F:flavin adenine dinucleotide binding"/>
    <property type="evidence" value="ECO:0007669"/>
    <property type="project" value="InterPro"/>
</dbReference>
<evidence type="ECO:0000256" key="4">
    <source>
        <dbReference type="ARBA" id="ARBA00022989"/>
    </source>
</evidence>
<organism evidence="12 13">
    <name type="scientific">Fulvivirga marina</name>
    <dbReference type="NCBI Taxonomy" id="2494733"/>
    <lineage>
        <taxon>Bacteria</taxon>
        <taxon>Pseudomonadati</taxon>
        <taxon>Bacteroidota</taxon>
        <taxon>Cytophagia</taxon>
        <taxon>Cytophagales</taxon>
        <taxon>Fulvivirgaceae</taxon>
        <taxon>Fulvivirga</taxon>
    </lineage>
</organism>
<proteinExistence type="predicted"/>
<dbReference type="FunFam" id="3.10.580.10:FF:000002">
    <property type="entry name" value="Magnesium/cobalt efflux protein CorC"/>
    <property type="match status" value="1"/>
</dbReference>
<evidence type="ECO:0000256" key="6">
    <source>
        <dbReference type="ARBA" id="ARBA00023136"/>
    </source>
</evidence>
<evidence type="ECO:0000256" key="5">
    <source>
        <dbReference type="ARBA" id="ARBA00023122"/>
    </source>
</evidence>
<keyword evidence="4 8" id="KW-1133">Transmembrane helix</keyword>
<dbReference type="SMART" id="SM01091">
    <property type="entry name" value="CorC_HlyC"/>
    <property type="match status" value="1"/>
</dbReference>
<dbReference type="RefSeq" id="WP_202854554.1">
    <property type="nucleotide sequence ID" value="NZ_JAEUGD010000003.1"/>
</dbReference>
<dbReference type="Proteomes" id="UP000614216">
    <property type="component" value="Unassembled WGS sequence"/>
</dbReference>
<keyword evidence="3" id="KW-0677">Repeat</keyword>
<evidence type="ECO:0000313" key="13">
    <source>
        <dbReference type="Proteomes" id="UP000614216"/>
    </source>
</evidence>
<dbReference type="Gene3D" id="3.10.580.10">
    <property type="entry name" value="CBS-domain"/>
    <property type="match status" value="1"/>
</dbReference>
<feature type="domain" description="CNNM transmembrane" evidence="11">
    <location>
        <begin position="1"/>
        <end position="193"/>
    </location>
</feature>
<dbReference type="InterPro" id="IPR002550">
    <property type="entry name" value="CNNM"/>
</dbReference>
<keyword evidence="5 7" id="KW-0129">CBS domain</keyword>
<dbReference type="Pfam" id="PF00571">
    <property type="entry name" value="CBS"/>
    <property type="match status" value="1"/>
</dbReference>
<reference evidence="12" key="1">
    <citation type="submission" date="2021-01" db="EMBL/GenBank/DDBJ databases">
        <title>Fulvivirga kasyanovii gen. nov., sp nov., a novel member of the phylum Bacteroidetes isolated from seawater in a mussel farm.</title>
        <authorList>
            <person name="Zhao L.-H."/>
            <person name="Wang Z.-J."/>
        </authorList>
    </citation>
    <scope>NUCLEOTIDE SEQUENCE</scope>
    <source>
        <strain evidence="12">29W222</strain>
    </source>
</reference>
<dbReference type="Gene3D" id="3.30.465.10">
    <property type="match status" value="1"/>
</dbReference>
<dbReference type="PROSITE" id="PS51371">
    <property type="entry name" value="CBS"/>
    <property type="match status" value="1"/>
</dbReference>
<dbReference type="PANTHER" id="PTHR22777:SF17">
    <property type="entry name" value="UPF0053 PROTEIN SLL0260"/>
    <property type="match status" value="1"/>
</dbReference>
<dbReference type="AlphaFoldDB" id="A0A937KCI7"/>
<dbReference type="InterPro" id="IPR005170">
    <property type="entry name" value="Transptr-assoc_dom"/>
</dbReference>
<dbReference type="PROSITE" id="PS51846">
    <property type="entry name" value="CNNM"/>
    <property type="match status" value="1"/>
</dbReference>
<evidence type="ECO:0000256" key="3">
    <source>
        <dbReference type="ARBA" id="ARBA00022737"/>
    </source>
</evidence>
<keyword evidence="13" id="KW-1185">Reference proteome</keyword>
<keyword evidence="2 8" id="KW-0812">Transmembrane</keyword>
<evidence type="ECO:0000256" key="1">
    <source>
        <dbReference type="ARBA" id="ARBA00004141"/>
    </source>
</evidence>
<dbReference type="CDD" id="cd04590">
    <property type="entry name" value="CBS_pair_CorC_HlyC_assoc"/>
    <property type="match status" value="1"/>
</dbReference>
<dbReference type="SUPFAM" id="SSF54631">
    <property type="entry name" value="CBS-domain pair"/>
    <property type="match status" value="1"/>
</dbReference>
<dbReference type="InterPro" id="IPR046342">
    <property type="entry name" value="CBS_dom_sf"/>
</dbReference>
<feature type="transmembrane region" description="Helical" evidence="9">
    <location>
        <begin position="58"/>
        <end position="77"/>
    </location>
</feature>
<sequence>MDPTLLPTILLTLLFSAFFSGIEIAFVSADRLHIELQKKKGYRTGNILASFINNPSRFIATTLIGNTIALVIYGVFMAKLLDPMIRESLPIALYNEVSVLIIQTILSTLVVLLTAEFLPKSIFLINPNWMLSILAIPMFLIYKIMGPLVWAVVSASKLIITKVIGYQYSEDRPAFGLTDLNNYIKNTLMSDEETNVEVDTKIFNNALEFKTIRIRECMIPRTEIVAVDIEDKIEDLKQAFIESGHSKIIVYKESIDDVIGYCHSLELFKKPKKISDILTPIIIVPETMLANELMIQFISERKSLALVVDEYGGTSGIVSIEDIIEEIFGEIQDEHDVEDWVEQKLDDNNYLLSARHEIDYLNDKYEWDLPTGDYETLGGLILSITEDLPEPGDTVSLPPFSFTIQSTHDIRIDIVKLTLKNNTKENK</sequence>
<comment type="caution">
    <text evidence="12">The sequence shown here is derived from an EMBL/GenBank/DDBJ whole genome shotgun (WGS) entry which is preliminary data.</text>
</comment>
<dbReference type="InterPro" id="IPR016169">
    <property type="entry name" value="FAD-bd_PCMH_sub2"/>
</dbReference>
<gene>
    <name evidence="12" type="ORF">JMN32_01730</name>
</gene>
<dbReference type="InterPro" id="IPR036318">
    <property type="entry name" value="FAD-bd_PCMH-like_sf"/>
</dbReference>
<dbReference type="Pfam" id="PF01595">
    <property type="entry name" value="CNNM"/>
    <property type="match status" value="1"/>
</dbReference>
<protein>
    <submittedName>
        <fullName evidence="12">HlyC/CorC family transporter</fullName>
    </submittedName>
</protein>
<accession>A0A937KCI7</accession>
<feature type="domain" description="CBS" evidence="10">
    <location>
        <begin position="277"/>
        <end position="334"/>
    </location>
</feature>